<keyword evidence="5 8" id="KW-1133">Transmembrane helix</keyword>
<dbReference type="OrthoDB" id="21828at2"/>
<dbReference type="GO" id="GO:0005886">
    <property type="term" value="C:plasma membrane"/>
    <property type="evidence" value="ECO:0007669"/>
    <property type="project" value="UniProtKB-SubCell"/>
</dbReference>
<organism evidence="9 10">
    <name type="scientific">Virgibacillus necropolis</name>
    <dbReference type="NCBI Taxonomy" id="163877"/>
    <lineage>
        <taxon>Bacteria</taxon>
        <taxon>Bacillati</taxon>
        <taxon>Bacillota</taxon>
        <taxon>Bacilli</taxon>
        <taxon>Bacillales</taxon>
        <taxon>Bacillaceae</taxon>
        <taxon>Virgibacillus</taxon>
    </lineage>
</organism>
<proteinExistence type="inferred from homology"/>
<evidence type="ECO:0000256" key="3">
    <source>
        <dbReference type="ARBA" id="ARBA00022475"/>
    </source>
</evidence>
<dbReference type="SUPFAM" id="SSF103481">
    <property type="entry name" value="Multidrug resistance efflux transporter EmrE"/>
    <property type="match status" value="1"/>
</dbReference>
<evidence type="ECO:0000256" key="6">
    <source>
        <dbReference type="ARBA" id="ARBA00023136"/>
    </source>
</evidence>
<keyword evidence="3" id="KW-1003">Cell membrane</keyword>
<comment type="subcellular location">
    <subcellularLocation>
        <location evidence="1 7">Cell membrane</location>
        <topology evidence="1 7">Multi-pass membrane protein</topology>
    </subcellularLocation>
</comment>
<evidence type="ECO:0000256" key="5">
    <source>
        <dbReference type="ARBA" id="ARBA00022989"/>
    </source>
</evidence>
<keyword evidence="10" id="KW-1185">Reference proteome</keyword>
<reference evidence="9 10" key="1">
    <citation type="journal article" date="2003" name="Int. J. Syst. Evol. Microbiol.">
        <title>Virgibacillus carmonensis sp. nov., Virgibacillus necropolis sp. nov. and Virgibacillus picturae sp. nov., three novel species isolated from deteriorated mural paintings, transfer of the species of the genus salibacillus to Virgibacillus, as Virgibacillus marismortui comb. nov. and Virgibacillus salexigens comb. nov., and emended description of the genus Virgibacillus.</title>
        <authorList>
            <person name="Heyrman J."/>
            <person name="Logan N.A."/>
            <person name="Busse H.J."/>
            <person name="Balcaen A."/>
            <person name="Lebbe L."/>
            <person name="Rodriguez-Diaz M."/>
            <person name="Swings J."/>
            <person name="De Vos P."/>
        </authorList>
    </citation>
    <scope>NUCLEOTIDE SEQUENCE [LARGE SCALE GENOMIC DNA]</scope>
    <source>
        <strain evidence="9 10">LMG 19488</strain>
    </source>
</reference>
<sequence length="104" mass="11240">MSWGYLIIAGLFEIIGVIGVKKVSESNNLMNNVVLIGGFIVSFTFLSYALEDIPLSTAYAVWTGIGTLGSVIIGMIFFKEPKNAFRVFCVLGIIFTIIGLKAVS</sequence>
<keyword evidence="4 7" id="KW-0812">Transmembrane</keyword>
<comment type="similarity">
    <text evidence="7">Belongs to the drug/metabolite transporter (DMT) superfamily. Small multidrug resistance (SMR) (TC 2.A.7.1) family.</text>
</comment>
<protein>
    <submittedName>
        <fullName evidence="9">QacE family quaternary ammonium compound efflux SMR transporter</fullName>
    </submittedName>
</protein>
<dbReference type="FunFam" id="1.10.3730.20:FF:000001">
    <property type="entry name" value="Quaternary ammonium compound resistance transporter SugE"/>
    <property type="match status" value="1"/>
</dbReference>
<dbReference type="PANTHER" id="PTHR30561:SF0">
    <property type="entry name" value="GUANIDINIUM EXPORTER"/>
    <property type="match status" value="1"/>
</dbReference>
<feature type="transmembrane region" description="Helical" evidence="8">
    <location>
        <begin position="30"/>
        <end position="50"/>
    </location>
</feature>
<evidence type="ECO:0000256" key="2">
    <source>
        <dbReference type="ARBA" id="ARBA00022448"/>
    </source>
</evidence>
<dbReference type="Proteomes" id="UP000204391">
    <property type="component" value="Chromosome"/>
</dbReference>
<dbReference type="AlphaFoldDB" id="A0A221MHQ6"/>
<dbReference type="InterPro" id="IPR000390">
    <property type="entry name" value="Small_drug/metabolite_transptr"/>
</dbReference>
<dbReference type="KEGG" id="vne:CFK40_20395"/>
<name>A0A221MHQ6_9BACI</name>
<dbReference type="RefSeq" id="WP_089534186.1">
    <property type="nucleotide sequence ID" value="NZ_CP022437.1"/>
</dbReference>
<dbReference type="Gene3D" id="1.10.3730.20">
    <property type="match status" value="1"/>
</dbReference>
<evidence type="ECO:0000256" key="7">
    <source>
        <dbReference type="RuleBase" id="RU003942"/>
    </source>
</evidence>
<evidence type="ECO:0000313" key="10">
    <source>
        <dbReference type="Proteomes" id="UP000204391"/>
    </source>
</evidence>
<evidence type="ECO:0000256" key="8">
    <source>
        <dbReference type="SAM" id="Phobius"/>
    </source>
</evidence>
<keyword evidence="2" id="KW-0813">Transport</keyword>
<evidence type="ECO:0000313" key="9">
    <source>
        <dbReference type="EMBL" id="ASN07193.1"/>
    </source>
</evidence>
<feature type="transmembrane region" description="Helical" evidence="8">
    <location>
        <begin position="56"/>
        <end position="78"/>
    </location>
</feature>
<evidence type="ECO:0000256" key="4">
    <source>
        <dbReference type="ARBA" id="ARBA00022692"/>
    </source>
</evidence>
<accession>A0A221MHQ6</accession>
<dbReference type="InterPro" id="IPR045324">
    <property type="entry name" value="Small_multidrug_res"/>
</dbReference>
<keyword evidence="6 8" id="KW-0472">Membrane</keyword>
<dbReference type="InterPro" id="IPR037185">
    <property type="entry name" value="EmrE-like"/>
</dbReference>
<dbReference type="PANTHER" id="PTHR30561">
    <property type="entry name" value="SMR FAMILY PROTON-DEPENDENT DRUG EFFLUX TRANSPORTER SUGE"/>
    <property type="match status" value="1"/>
</dbReference>
<dbReference type="EMBL" id="CP022437">
    <property type="protein sequence ID" value="ASN07193.1"/>
    <property type="molecule type" value="Genomic_DNA"/>
</dbReference>
<dbReference type="GO" id="GO:0022857">
    <property type="term" value="F:transmembrane transporter activity"/>
    <property type="evidence" value="ECO:0007669"/>
    <property type="project" value="InterPro"/>
</dbReference>
<feature type="transmembrane region" description="Helical" evidence="8">
    <location>
        <begin position="6"/>
        <end position="23"/>
    </location>
</feature>
<feature type="transmembrane region" description="Helical" evidence="8">
    <location>
        <begin position="85"/>
        <end position="103"/>
    </location>
</feature>
<dbReference type="Pfam" id="PF00893">
    <property type="entry name" value="Multi_Drug_Res"/>
    <property type="match status" value="1"/>
</dbReference>
<evidence type="ECO:0000256" key="1">
    <source>
        <dbReference type="ARBA" id="ARBA00004651"/>
    </source>
</evidence>
<gene>
    <name evidence="9" type="ORF">CFK40_20395</name>
</gene>